<protein>
    <submittedName>
        <fullName evidence="2">Uncharacterized protein</fullName>
    </submittedName>
</protein>
<organism evidence="2 3">
    <name type="scientific">Rhizophagus irregularis</name>
    <dbReference type="NCBI Taxonomy" id="588596"/>
    <lineage>
        <taxon>Eukaryota</taxon>
        <taxon>Fungi</taxon>
        <taxon>Fungi incertae sedis</taxon>
        <taxon>Mucoromycota</taxon>
        <taxon>Glomeromycotina</taxon>
        <taxon>Glomeromycetes</taxon>
        <taxon>Glomerales</taxon>
        <taxon>Glomeraceae</taxon>
        <taxon>Rhizophagus</taxon>
    </lineage>
</organism>
<evidence type="ECO:0000256" key="1">
    <source>
        <dbReference type="SAM" id="MobiDB-lite"/>
    </source>
</evidence>
<dbReference type="Proteomes" id="UP000684084">
    <property type="component" value="Unassembled WGS sequence"/>
</dbReference>
<dbReference type="AlphaFoldDB" id="A0A916EFU2"/>
<gene>
    <name evidence="2" type="ORF">CHRIB12_LOCUS19027</name>
</gene>
<feature type="region of interest" description="Disordered" evidence="1">
    <location>
        <begin position="21"/>
        <end position="63"/>
    </location>
</feature>
<evidence type="ECO:0000313" key="3">
    <source>
        <dbReference type="Proteomes" id="UP000684084"/>
    </source>
</evidence>
<accession>A0A916EFU2</accession>
<name>A0A916EFU2_9GLOM</name>
<comment type="caution">
    <text evidence="2">The sequence shown here is derived from an EMBL/GenBank/DDBJ whole genome shotgun (WGS) entry which is preliminary data.</text>
</comment>
<dbReference type="OrthoDB" id="2303713at2759"/>
<proteinExistence type="predicted"/>
<reference evidence="2" key="1">
    <citation type="submission" date="2020-05" db="EMBL/GenBank/DDBJ databases">
        <authorList>
            <person name="Rincon C."/>
            <person name="Sanders R I."/>
            <person name="Robbins C."/>
            <person name="Chaturvedi A."/>
        </authorList>
    </citation>
    <scope>NUCLEOTIDE SEQUENCE</scope>
    <source>
        <strain evidence="2">CHB12</strain>
    </source>
</reference>
<dbReference type="EMBL" id="CAGKOT010000052">
    <property type="protein sequence ID" value="CAB5384816.1"/>
    <property type="molecule type" value="Genomic_DNA"/>
</dbReference>
<evidence type="ECO:0000313" key="2">
    <source>
        <dbReference type="EMBL" id="CAB5384816.1"/>
    </source>
</evidence>
<sequence>MYLTYFNDIIDVMDTMSSGGVKSNGAHKRKVENMEEFSGQITERTKRPSLAGPSFASSSSSFAASSSSSFLSTKGKERAFMSIVPIIYPSRKKVKVNELEDQLDPFVALVQQARETDKILLEIMEDLYDIVDLPRLSPNKLQDSFHFVNGKLSLIRRNHHDQIYNAIMKALNEENSSRGLHIYGPSGLGKSYSLYYLVSELRLQHDYRVTYINNCEEWWSSHQIEPYQYLLNEFLCTFNKDELTPLTITDWVELVMYGLTNNVRKKLYDESLLHNAKVNRIIEHLKQPETNTRKERFHLFLKELANFVKNDYYWIWVFDQCNSLYKYEVLNEYPFVLVNGLSGILKNDGLIIVSETSNNDVCLFKSWDKLGLFDGYDDDEFNQWCKFRGYNDMAQLDYVKYWTGAYPSELDKWHETPAGNLQEKTENYLGLRESEIKRDYQIYRDNLSYERVENLNACVVSMILQIEPPASKIYDMDHRFMRVGSVSFLDENEEFETETVLAIHPCARLTIARAHGQIDDLIDDAASKALQNVEYTIYALERISASYITTLLDTVRTFEFTCWQFGIPSLNIFDKNVNFDEVIRIVDNDIFSIKDFNEYNNVLFIPEYTKYPGMDFLIWDCEDKILLVFQIAMDKIDERKVMNYFDKEGWANLCDIDESKIYFNWIAFDNVIDKVTETSMLSSNNKLHVSFSSIDDQFPAFKSISGYDMIVDN</sequence>
<dbReference type="VEuPathDB" id="FungiDB:RhiirFUN_025238"/>
<feature type="compositionally biased region" description="Low complexity" evidence="1">
    <location>
        <begin position="54"/>
        <end position="63"/>
    </location>
</feature>